<dbReference type="GO" id="GO:0003700">
    <property type="term" value="F:DNA-binding transcription factor activity"/>
    <property type="evidence" value="ECO:0007669"/>
    <property type="project" value="InterPro"/>
</dbReference>
<dbReference type="SUPFAM" id="SSF48008">
    <property type="entry name" value="GntR ligand-binding domain-like"/>
    <property type="match status" value="1"/>
</dbReference>
<dbReference type="Pfam" id="PF00392">
    <property type="entry name" value="GntR"/>
    <property type="match status" value="1"/>
</dbReference>
<protein>
    <submittedName>
        <fullName evidence="5">Putative HTH-type transcriptional regulator ydfH</fullName>
    </submittedName>
</protein>
<dbReference type="CDD" id="cd07377">
    <property type="entry name" value="WHTH_GntR"/>
    <property type="match status" value="1"/>
</dbReference>
<dbReference type="GO" id="GO:0003677">
    <property type="term" value="F:DNA binding"/>
    <property type="evidence" value="ECO:0007669"/>
    <property type="project" value="UniProtKB-KW"/>
</dbReference>
<dbReference type="PANTHER" id="PTHR43537">
    <property type="entry name" value="TRANSCRIPTIONAL REGULATOR, GNTR FAMILY"/>
    <property type="match status" value="1"/>
</dbReference>
<reference evidence="6" key="1">
    <citation type="journal article" date="2016" name="Genome Announc.">
        <title>Revised genome sequence of the purple photosynthetic bacterium Blastochloris viridis.</title>
        <authorList>
            <person name="Liu L.N."/>
            <person name="Faulkner M."/>
            <person name="Liu X."/>
            <person name="Huang F."/>
            <person name="Darby A.C."/>
            <person name="Hall N."/>
        </authorList>
    </citation>
    <scope>NUCLEOTIDE SEQUENCE [LARGE SCALE GENOMIC DNA]</scope>
    <source>
        <strain evidence="6">ATCC 19567 / DSM 133 / F</strain>
    </source>
</reference>
<dbReference type="Gene3D" id="1.10.10.10">
    <property type="entry name" value="Winged helix-like DNA-binding domain superfamily/Winged helix DNA-binding domain"/>
    <property type="match status" value="1"/>
</dbReference>
<dbReference type="PROSITE" id="PS50949">
    <property type="entry name" value="HTH_GNTR"/>
    <property type="match status" value="1"/>
</dbReference>
<organism evidence="5 6">
    <name type="scientific">Blastochloris viridis</name>
    <name type="common">Rhodopseudomonas viridis</name>
    <dbReference type="NCBI Taxonomy" id="1079"/>
    <lineage>
        <taxon>Bacteria</taxon>
        <taxon>Pseudomonadati</taxon>
        <taxon>Pseudomonadota</taxon>
        <taxon>Alphaproteobacteria</taxon>
        <taxon>Hyphomicrobiales</taxon>
        <taxon>Blastochloridaceae</taxon>
        <taxon>Blastochloris</taxon>
    </lineage>
</organism>
<feature type="domain" description="HTH gntR-type" evidence="4">
    <location>
        <begin position="40"/>
        <end position="107"/>
    </location>
</feature>
<accession>A0A0P0IY90</accession>
<dbReference type="OrthoDB" id="9788098at2"/>
<dbReference type="SMART" id="SM00895">
    <property type="entry name" value="FCD"/>
    <property type="match status" value="1"/>
</dbReference>
<dbReference type="PATRIC" id="fig|1079.6.peg.1104"/>
<evidence type="ECO:0000256" key="2">
    <source>
        <dbReference type="ARBA" id="ARBA00023125"/>
    </source>
</evidence>
<proteinExistence type="predicted"/>
<dbReference type="Gene3D" id="1.20.120.530">
    <property type="entry name" value="GntR ligand-binding domain-like"/>
    <property type="match status" value="1"/>
</dbReference>
<keyword evidence="1" id="KW-0805">Transcription regulation</keyword>
<dbReference type="InterPro" id="IPR000524">
    <property type="entry name" value="Tscrpt_reg_HTH_GntR"/>
</dbReference>
<dbReference type="InterPro" id="IPR011711">
    <property type="entry name" value="GntR_C"/>
</dbReference>
<dbReference type="SMART" id="SM00345">
    <property type="entry name" value="HTH_GNTR"/>
    <property type="match status" value="1"/>
</dbReference>
<gene>
    <name evidence="5" type="primary">ydfH</name>
    <name evidence="5" type="ORF">BVIRIDIS_05100</name>
</gene>
<keyword evidence="3" id="KW-0804">Transcription</keyword>
<dbReference type="Proteomes" id="UP000065734">
    <property type="component" value="Chromosome I"/>
</dbReference>
<evidence type="ECO:0000313" key="5">
    <source>
        <dbReference type="EMBL" id="CUU41517.1"/>
    </source>
</evidence>
<evidence type="ECO:0000256" key="3">
    <source>
        <dbReference type="ARBA" id="ARBA00023163"/>
    </source>
</evidence>
<dbReference type="InterPro" id="IPR036390">
    <property type="entry name" value="WH_DNA-bd_sf"/>
</dbReference>
<dbReference type="Pfam" id="PF07729">
    <property type="entry name" value="FCD"/>
    <property type="match status" value="1"/>
</dbReference>
<dbReference type="STRING" id="1079.BVIR_1067"/>
<dbReference type="EMBL" id="LN907867">
    <property type="protein sequence ID" value="CUU41517.1"/>
    <property type="molecule type" value="Genomic_DNA"/>
</dbReference>
<dbReference type="PANTHER" id="PTHR43537:SF45">
    <property type="entry name" value="GNTR FAMILY REGULATORY PROTEIN"/>
    <property type="match status" value="1"/>
</dbReference>
<evidence type="ECO:0000259" key="4">
    <source>
        <dbReference type="PROSITE" id="PS50949"/>
    </source>
</evidence>
<dbReference type="KEGG" id="bvr:BVIR_1067"/>
<dbReference type="InterPro" id="IPR008920">
    <property type="entry name" value="TF_FadR/GntR_C"/>
</dbReference>
<keyword evidence="6" id="KW-1185">Reference proteome</keyword>
<keyword evidence="2" id="KW-0238">DNA-binding</keyword>
<sequence length="255" mass="27476">MLLPSASHCMWFTHPYGEGGGTVFDVMRSQNADSNRSRTDSTVRRLERELRAAIVRFELRPGQRVTELDIAIRYGVSRQPVREAFIGLDRAGLVTVQPQRGTVVVRLSSRRLHEAQVVRAAVAVELVRRGCAAFDAGHRAAIDTALAAAADAAQHGNRAGVLDANAEFHRALAAGCGVASAAEALENLKTHVDRAWWLSAPDSVAMLTTVAHHRAILAAIDARDPDAAAAAVRAEFADIQSALPRLEAEHPALFE</sequence>
<name>A0A0P0IY90_BLAVI</name>
<dbReference type="AlphaFoldDB" id="A0A0P0IY90"/>
<dbReference type="InterPro" id="IPR036388">
    <property type="entry name" value="WH-like_DNA-bd_sf"/>
</dbReference>
<evidence type="ECO:0000313" key="6">
    <source>
        <dbReference type="Proteomes" id="UP000065734"/>
    </source>
</evidence>
<dbReference type="SUPFAM" id="SSF46785">
    <property type="entry name" value="Winged helix' DNA-binding domain"/>
    <property type="match status" value="1"/>
</dbReference>
<evidence type="ECO:0000256" key="1">
    <source>
        <dbReference type="ARBA" id="ARBA00023015"/>
    </source>
</evidence>